<evidence type="ECO:0000313" key="1">
    <source>
        <dbReference type="EMBL" id="GJM60227.1"/>
    </source>
</evidence>
<gene>
    <name evidence="1" type="ORF">PEDI_07790</name>
</gene>
<dbReference type="Proteomes" id="UP001310022">
    <property type="component" value="Unassembled WGS sequence"/>
</dbReference>
<dbReference type="AlphaFoldDB" id="A0AAN4VWH7"/>
<proteinExistence type="predicted"/>
<sequence length="98" mass="11345">MAMGGSARVLLALRRHHSEISARFHQSPVLFKCRLDGFRQQVHWPANIDHNLDFLFRFLSRKNEKGKKDISLYRGLGKLALIMNLVFLFATKNANVHE</sequence>
<organism evidence="1 2">
    <name type="scientific">Persicobacter diffluens</name>
    <dbReference type="NCBI Taxonomy" id="981"/>
    <lineage>
        <taxon>Bacteria</taxon>
        <taxon>Pseudomonadati</taxon>
        <taxon>Bacteroidota</taxon>
        <taxon>Cytophagia</taxon>
        <taxon>Cytophagales</taxon>
        <taxon>Persicobacteraceae</taxon>
        <taxon>Persicobacter</taxon>
    </lineage>
</organism>
<evidence type="ECO:0000313" key="2">
    <source>
        <dbReference type="Proteomes" id="UP001310022"/>
    </source>
</evidence>
<reference evidence="1 2" key="1">
    <citation type="submission" date="2021-12" db="EMBL/GenBank/DDBJ databases">
        <title>Genome sequencing of bacteria with rrn-lacking chromosome and rrn-plasmid.</title>
        <authorList>
            <person name="Anda M."/>
            <person name="Iwasaki W."/>
        </authorList>
    </citation>
    <scope>NUCLEOTIDE SEQUENCE [LARGE SCALE GENOMIC DNA]</scope>
    <source>
        <strain evidence="1 2">NBRC 15940</strain>
    </source>
</reference>
<name>A0AAN4VWH7_9BACT</name>
<comment type="caution">
    <text evidence="1">The sequence shown here is derived from an EMBL/GenBank/DDBJ whole genome shotgun (WGS) entry which is preliminary data.</text>
</comment>
<accession>A0AAN4VWH7</accession>
<dbReference type="RefSeq" id="WP_338236049.1">
    <property type="nucleotide sequence ID" value="NZ_BQKE01000001.1"/>
</dbReference>
<protein>
    <submittedName>
        <fullName evidence="1">Uncharacterized protein</fullName>
    </submittedName>
</protein>
<dbReference type="EMBL" id="BQKE01000001">
    <property type="protein sequence ID" value="GJM60227.1"/>
    <property type="molecule type" value="Genomic_DNA"/>
</dbReference>
<keyword evidence="2" id="KW-1185">Reference proteome</keyword>